<evidence type="ECO:0008006" key="5">
    <source>
        <dbReference type="Google" id="ProtNLM"/>
    </source>
</evidence>
<dbReference type="NCBIfam" id="TIGR01633">
    <property type="entry name" value="phi3626_gp14_N"/>
    <property type="match status" value="1"/>
</dbReference>
<dbReference type="EMBL" id="PYLP01000002">
    <property type="protein sequence ID" value="PST41697.1"/>
    <property type="molecule type" value="Genomic_DNA"/>
</dbReference>
<organism evidence="3 4">
    <name type="scientific">Faecalibacillus faecis</name>
    <dbReference type="NCBI Taxonomy" id="1982628"/>
    <lineage>
        <taxon>Bacteria</taxon>
        <taxon>Bacillati</taxon>
        <taxon>Bacillota</taxon>
        <taxon>Erysipelotrichia</taxon>
        <taxon>Erysipelotrichales</taxon>
        <taxon>Coprobacillaceae</taxon>
        <taxon>Faecalibacillus</taxon>
    </lineage>
</organism>
<accession>A0A2T3G2F0</accession>
<evidence type="ECO:0000313" key="3">
    <source>
        <dbReference type="EMBL" id="PST41697.1"/>
    </source>
</evidence>
<dbReference type="Proteomes" id="UP000241201">
    <property type="component" value="Unassembled WGS sequence"/>
</dbReference>
<dbReference type="InterPro" id="IPR054738">
    <property type="entry name" value="Siphovirus-type_tail_C"/>
</dbReference>
<feature type="domain" description="Siphovirus-type tail component RIFT-related" evidence="1">
    <location>
        <begin position="43"/>
        <end position="142"/>
    </location>
</feature>
<dbReference type="InterPro" id="IPR008841">
    <property type="entry name" value="Siphovirus-type_tail_N"/>
</dbReference>
<dbReference type="RefSeq" id="WP_106987223.1">
    <property type="nucleotide sequence ID" value="NZ_JADPLM010000010.1"/>
</dbReference>
<reference evidence="4" key="1">
    <citation type="submission" date="2018-03" db="EMBL/GenBank/DDBJ databases">
        <title>Lachnoclostridium SNUG30370 gen.nov., sp.nov., isolated from human faeces.</title>
        <authorList>
            <person name="Seo B."/>
            <person name="Jeon K."/>
            <person name="Ko G."/>
        </authorList>
    </citation>
    <scope>NUCLEOTIDE SEQUENCE [LARGE SCALE GENOMIC DNA]</scope>
    <source>
        <strain evidence="4">SNUG30370</strain>
    </source>
</reference>
<dbReference type="Pfam" id="PF22768">
    <property type="entry name" value="SPP1_Dit"/>
    <property type="match status" value="1"/>
</dbReference>
<gene>
    <name evidence="3" type="ORF">C7U55_02625</name>
</gene>
<sequence>MLYDFIDTTSNISAGNYLPAEAMSFNGVYLENEIDGYRTLSVQGRELASSSINDIEINSKDGTHYKSRRYDSRIITVKYQLITKSNSEFRKAFNKMNSIFAVEQAQIIFNDEPDKFFIGTTQGNHEIEGGSNSVIGEIEIYCADPFKYSVKEKTVTATLDNGYTFEIDYKGTRKAYPKIEAVMHGDNGFLALVNDQKKILQFGNPDEVDGENYTQNEYLCHLSDFANLPNDSPDYYRPYIRTGGGMIYQTYNGSNYNPCLYMTSVAQSGHFWTGACRLLTIPADSNGERGAKNFYCYMNQWFSIGISGQTGIQEISFLTDDNKVICGVSINKTDAAGEGAYVSFFINGDNVVKNMLFYPYEDQQLNMFDNARGHNCVVKEGGTIKFYYQGTYYQYTVPEVENMVCTKIQVGMAQWGERNMSEQWISHNCIRAIDFQKMYVTKWRDVPNKFRNGNKLTIECETANVYLNGVRDPSLGALANNWDNFYLKPGYNQIKFIHSTWATKPTVTLKYREVFL</sequence>
<dbReference type="GeneID" id="77470001"/>
<dbReference type="Pfam" id="PF05709">
    <property type="entry name" value="Sipho_tail"/>
    <property type="match status" value="1"/>
</dbReference>
<protein>
    <recommendedName>
        <fullName evidence="5">Phage tail protein</fullName>
    </recommendedName>
</protein>
<dbReference type="AlphaFoldDB" id="A0A2T3G2F0"/>
<feature type="domain" description="Siphovirus-type tail component C-terminal" evidence="2">
    <location>
        <begin position="446"/>
        <end position="515"/>
    </location>
</feature>
<dbReference type="InterPro" id="IPR006520">
    <property type="entry name" value="Dit_BPSPP_N"/>
</dbReference>
<proteinExistence type="predicted"/>
<keyword evidence="4" id="KW-1185">Reference proteome</keyword>
<dbReference type="Gene3D" id="2.60.120.860">
    <property type="match status" value="1"/>
</dbReference>
<dbReference type="Gene3D" id="2.40.30.200">
    <property type="match status" value="1"/>
</dbReference>
<evidence type="ECO:0000259" key="1">
    <source>
        <dbReference type="Pfam" id="PF05709"/>
    </source>
</evidence>
<name>A0A2T3G2F0_9FIRM</name>
<evidence type="ECO:0000259" key="2">
    <source>
        <dbReference type="Pfam" id="PF22768"/>
    </source>
</evidence>
<evidence type="ECO:0000313" key="4">
    <source>
        <dbReference type="Proteomes" id="UP000241201"/>
    </source>
</evidence>
<comment type="caution">
    <text evidence="3">The sequence shown here is derived from an EMBL/GenBank/DDBJ whole genome shotgun (WGS) entry which is preliminary data.</text>
</comment>